<keyword evidence="1" id="KW-0472">Membrane</keyword>
<keyword evidence="3" id="KW-1185">Reference proteome</keyword>
<proteinExistence type="predicted"/>
<protein>
    <submittedName>
        <fullName evidence="2">Uncharacterized protein</fullName>
    </submittedName>
</protein>
<gene>
    <name evidence="2" type="ORF">FE240_01080</name>
</gene>
<reference evidence="2 3" key="1">
    <citation type="submission" date="2019-05" db="EMBL/GenBank/DDBJ databases">
        <title>OXA-830, a novel chromosomally encoded expanded-spectrum class D beta-lactamase in Aeromonas simiae.</title>
        <authorList>
            <person name="Zhou W."/>
            <person name="Chen Q."/>
        </authorList>
    </citation>
    <scope>NUCLEOTIDE SEQUENCE [LARGE SCALE GENOMIC DNA]</scope>
    <source>
        <strain evidence="2 3">A6</strain>
    </source>
</reference>
<dbReference type="KEGG" id="asim:FE240_01080"/>
<sequence>MSLLLDNPNGGSMITEEHAQILKMLADGSLADGVDESPEFNIDAFAELLSAGLAEAKDASADTGRCYLSPKITLEGRQAMIDYHEQKKGWWQKLTGWKQVYRELVILVGLVAAAVSIWVAIK</sequence>
<dbReference type="RefSeq" id="WP_193003047.1">
    <property type="nucleotide sequence ID" value="NZ_CP040449.1"/>
</dbReference>
<evidence type="ECO:0000313" key="2">
    <source>
        <dbReference type="EMBL" id="QFI53431.1"/>
    </source>
</evidence>
<dbReference type="Proteomes" id="UP000594034">
    <property type="component" value="Chromosome"/>
</dbReference>
<evidence type="ECO:0000313" key="3">
    <source>
        <dbReference type="Proteomes" id="UP000594034"/>
    </source>
</evidence>
<dbReference type="EMBL" id="CP040449">
    <property type="protein sequence ID" value="QFI53431.1"/>
    <property type="molecule type" value="Genomic_DNA"/>
</dbReference>
<accession>A0A5J6WTD4</accession>
<evidence type="ECO:0000256" key="1">
    <source>
        <dbReference type="SAM" id="Phobius"/>
    </source>
</evidence>
<feature type="transmembrane region" description="Helical" evidence="1">
    <location>
        <begin position="100"/>
        <end position="121"/>
    </location>
</feature>
<keyword evidence="1" id="KW-0812">Transmembrane</keyword>
<organism evidence="2 3">
    <name type="scientific">Aeromonas simiae</name>
    <dbReference type="NCBI Taxonomy" id="218936"/>
    <lineage>
        <taxon>Bacteria</taxon>
        <taxon>Pseudomonadati</taxon>
        <taxon>Pseudomonadota</taxon>
        <taxon>Gammaproteobacteria</taxon>
        <taxon>Aeromonadales</taxon>
        <taxon>Aeromonadaceae</taxon>
        <taxon>Aeromonas</taxon>
    </lineage>
</organism>
<dbReference type="AlphaFoldDB" id="A0A5J6WTD4"/>
<keyword evidence="1" id="KW-1133">Transmembrane helix</keyword>
<name>A0A5J6WTD4_9GAMM</name>